<sequence>GAIASLPPDEQEKAIRGMVDGLAARLQQSPDDLEGWVRLARARGVLGEADRRRRCLCQGRGRWRRTTTTCCAPMPMSLLNAGRGEDVPPVLETGLRRILASNPNDLQALWFLGVAAQKAGQPEEARRLWGRMRDQFQEGSAERRAIEGRLSQLPAPGAG</sequence>
<dbReference type="AlphaFoldDB" id="A0A0A0DAF1"/>
<gene>
    <name evidence="2" type="ORF">P409_06280</name>
</gene>
<dbReference type="InterPro" id="IPR011990">
    <property type="entry name" value="TPR-like_helical_dom_sf"/>
</dbReference>
<dbReference type="SUPFAM" id="SSF48452">
    <property type="entry name" value="TPR-like"/>
    <property type="match status" value="1"/>
</dbReference>
<evidence type="ECO:0000313" key="3">
    <source>
        <dbReference type="Proteomes" id="UP000029995"/>
    </source>
</evidence>
<name>A0A0A0DAF1_9PROT</name>
<reference evidence="2 3" key="1">
    <citation type="submission" date="2014-01" db="EMBL/GenBank/DDBJ databases">
        <title>Genome sequence determination for a cystic fibrosis isolate, Inquilinus limosus.</title>
        <authorList>
            <person name="Pino M."/>
            <person name="Di Conza J."/>
            <person name="Gutkind G."/>
        </authorList>
    </citation>
    <scope>NUCLEOTIDE SEQUENCE [LARGE SCALE GENOMIC DNA]</scope>
    <source>
        <strain evidence="2 3">MP06</strain>
    </source>
</reference>
<dbReference type="RefSeq" id="WP_034833114.1">
    <property type="nucleotide sequence ID" value="NZ_JANX01000047.1"/>
</dbReference>
<dbReference type="Proteomes" id="UP000029995">
    <property type="component" value="Unassembled WGS sequence"/>
</dbReference>
<evidence type="ECO:0008006" key="4">
    <source>
        <dbReference type="Google" id="ProtNLM"/>
    </source>
</evidence>
<comment type="caution">
    <text evidence="2">The sequence shown here is derived from an EMBL/GenBank/DDBJ whole genome shotgun (WGS) entry which is preliminary data.</text>
</comment>
<organism evidence="2 3">
    <name type="scientific">Inquilinus limosus MP06</name>
    <dbReference type="NCBI Taxonomy" id="1398085"/>
    <lineage>
        <taxon>Bacteria</taxon>
        <taxon>Pseudomonadati</taxon>
        <taxon>Pseudomonadota</taxon>
        <taxon>Alphaproteobacteria</taxon>
        <taxon>Rhodospirillales</taxon>
        <taxon>Rhodospirillaceae</taxon>
        <taxon>Inquilinus</taxon>
    </lineage>
</organism>
<dbReference type="Gene3D" id="1.25.40.10">
    <property type="entry name" value="Tetratricopeptide repeat domain"/>
    <property type="match status" value="1"/>
</dbReference>
<dbReference type="EMBL" id="JANX01000047">
    <property type="protein sequence ID" value="KGM35109.1"/>
    <property type="molecule type" value="Genomic_DNA"/>
</dbReference>
<evidence type="ECO:0000313" key="2">
    <source>
        <dbReference type="EMBL" id="KGM35109.1"/>
    </source>
</evidence>
<feature type="region of interest" description="Disordered" evidence="1">
    <location>
        <begin position="140"/>
        <end position="159"/>
    </location>
</feature>
<accession>A0A0A0DAF1</accession>
<proteinExistence type="predicted"/>
<evidence type="ECO:0000256" key="1">
    <source>
        <dbReference type="SAM" id="MobiDB-lite"/>
    </source>
</evidence>
<feature type="non-terminal residue" evidence="2">
    <location>
        <position position="1"/>
    </location>
</feature>
<protein>
    <recommendedName>
        <fullName evidence="4">C-type cytochrome biogenesis protein CcmI</fullName>
    </recommendedName>
</protein>